<accession>A0A2K8KCJ8</accession>
<dbReference type="InterPro" id="IPR001608">
    <property type="entry name" value="Ala_racemase_N"/>
</dbReference>
<dbReference type="NCBIfam" id="TIGR00044">
    <property type="entry name" value="YggS family pyridoxal phosphate-dependent enzyme"/>
    <property type="match status" value="1"/>
</dbReference>
<dbReference type="STRING" id="441209.GCA_001870665_03025"/>
<dbReference type="RefSeq" id="WP_071481611.1">
    <property type="nucleotide sequence ID" value="NZ_CP024899.1"/>
</dbReference>
<dbReference type="CDD" id="cd00635">
    <property type="entry name" value="PLPDE_III_YBL036c_like"/>
    <property type="match status" value="1"/>
</dbReference>
<evidence type="ECO:0000256" key="3">
    <source>
        <dbReference type="PIRSR" id="PIRSR004848-1"/>
    </source>
</evidence>
<dbReference type="PANTHER" id="PTHR10146:SF14">
    <property type="entry name" value="PYRIDOXAL PHOSPHATE HOMEOSTASIS PROTEIN"/>
    <property type="match status" value="1"/>
</dbReference>
<comment type="cofactor">
    <cofactor evidence="3">
        <name>pyridoxal 5'-phosphate</name>
        <dbReference type="ChEBI" id="CHEBI:597326"/>
    </cofactor>
</comment>
<dbReference type="EMBL" id="CP024899">
    <property type="protein sequence ID" value="ATX67167.1"/>
    <property type="molecule type" value="Genomic_DNA"/>
</dbReference>
<name>A0A2K8KCJ8_9RHOB</name>
<dbReference type="GO" id="GO:0030170">
    <property type="term" value="F:pyridoxal phosphate binding"/>
    <property type="evidence" value="ECO:0007669"/>
    <property type="project" value="UniProtKB-UniRule"/>
</dbReference>
<evidence type="ECO:0000313" key="7">
    <source>
        <dbReference type="Proteomes" id="UP000228948"/>
    </source>
</evidence>
<dbReference type="Pfam" id="PF01168">
    <property type="entry name" value="Ala_racemase_N"/>
    <property type="match status" value="1"/>
</dbReference>
<feature type="modified residue" description="N6-(pyridoxal phosphate)lysine" evidence="2 3">
    <location>
        <position position="31"/>
    </location>
</feature>
<dbReference type="AlphaFoldDB" id="A0A2K8KCJ8"/>
<reference evidence="6 7" key="1">
    <citation type="submission" date="2017-11" db="EMBL/GenBank/DDBJ databases">
        <title>Revised Sequence and Annotation of the Rhodobaca barguzinensis strain alga05 Genome.</title>
        <authorList>
            <person name="Kopejtka K."/>
            <person name="Tomasch J.M."/>
            <person name="Bunk B."/>
            <person name="Koblizek M."/>
        </authorList>
    </citation>
    <scope>NUCLEOTIDE SEQUENCE [LARGE SCALE GENOMIC DNA]</scope>
    <source>
        <strain evidence="7">alga05</strain>
    </source>
</reference>
<dbReference type="InterPro" id="IPR011078">
    <property type="entry name" value="PyrdxlP_homeostasis"/>
</dbReference>
<gene>
    <name evidence="6" type="ORF">BG454_16205</name>
</gene>
<evidence type="ECO:0000256" key="1">
    <source>
        <dbReference type="ARBA" id="ARBA00022898"/>
    </source>
</evidence>
<evidence type="ECO:0000256" key="4">
    <source>
        <dbReference type="RuleBase" id="RU004514"/>
    </source>
</evidence>
<dbReference type="Gene3D" id="3.20.20.10">
    <property type="entry name" value="Alanine racemase"/>
    <property type="match status" value="1"/>
</dbReference>
<dbReference type="PIRSF" id="PIRSF004848">
    <property type="entry name" value="YBL036c_PLPDEIII"/>
    <property type="match status" value="1"/>
</dbReference>
<dbReference type="KEGG" id="rbg:BG454_16205"/>
<evidence type="ECO:0000313" key="6">
    <source>
        <dbReference type="EMBL" id="ATX67167.1"/>
    </source>
</evidence>
<dbReference type="OrthoDB" id="9804072at2"/>
<organism evidence="6 7">
    <name type="scientific">Roseinatronobacter bogoriensis subsp. barguzinensis</name>
    <dbReference type="NCBI Taxonomy" id="441209"/>
    <lineage>
        <taxon>Bacteria</taxon>
        <taxon>Pseudomonadati</taxon>
        <taxon>Pseudomonadota</taxon>
        <taxon>Alphaproteobacteria</taxon>
        <taxon>Rhodobacterales</taxon>
        <taxon>Paracoccaceae</taxon>
        <taxon>Roseinatronobacter</taxon>
    </lineage>
</organism>
<proteinExistence type="inferred from homology"/>
<evidence type="ECO:0000259" key="5">
    <source>
        <dbReference type="Pfam" id="PF01168"/>
    </source>
</evidence>
<comment type="similarity">
    <text evidence="2 4">Belongs to the pyridoxal phosphate-binding protein YggS/PROSC family.</text>
</comment>
<dbReference type="FunFam" id="3.20.20.10:FF:000018">
    <property type="entry name" value="Pyridoxal phosphate homeostasis protein"/>
    <property type="match status" value="1"/>
</dbReference>
<sequence length="215" mass="23226">MSLSDIRARIAAAEAAAQRPAGSVQLIAVSKEQPEDRVLPVLEAGHRLFGENRVQEAAGKWPAWRERFGAVDLHLLGPLQSNKARQAMELFQTIHSLDRPKLAQTFARLAQELGQCPQLFVQVNTGAEPQKAGILPEDADRFITVARALDLPVIGVMCIPPVDEDPATHFAQLAEIGARNGLDALSMGMSDDFEVAIAHGATHVRVGSAIFGARR</sequence>
<dbReference type="SUPFAM" id="SSF51419">
    <property type="entry name" value="PLP-binding barrel"/>
    <property type="match status" value="1"/>
</dbReference>
<feature type="domain" description="Alanine racemase N-terminal" evidence="5">
    <location>
        <begin position="2"/>
        <end position="214"/>
    </location>
</feature>
<dbReference type="HAMAP" id="MF_02087">
    <property type="entry name" value="PLP_homeostasis"/>
    <property type="match status" value="1"/>
</dbReference>
<dbReference type="InterPro" id="IPR029066">
    <property type="entry name" value="PLP-binding_barrel"/>
</dbReference>
<keyword evidence="7" id="KW-1185">Reference proteome</keyword>
<comment type="function">
    <text evidence="2">Pyridoxal 5'-phosphate (PLP)-binding protein, which is involved in PLP homeostasis.</text>
</comment>
<evidence type="ECO:0000256" key="2">
    <source>
        <dbReference type="HAMAP-Rule" id="MF_02087"/>
    </source>
</evidence>
<keyword evidence="1 2" id="KW-0663">Pyridoxal phosphate</keyword>
<dbReference type="Proteomes" id="UP000228948">
    <property type="component" value="Chromosome"/>
</dbReference>
<dbReference type="PANTHER" id="PTHR10146">
    <property type="entry name" value="PROLINE SYNTHETASE CO-TRANSCRIBED BACTERIAL HOMOLOG PROTEIN"/>
    <property type="match status" value="1"/>
</dbReference>
<protein>
    <recommendedName>
        <fullName evidence="2">Pyridoxal phosphate homeostasis protein</fullName>
        <shortName evidence="2">PLP homeostasis protein</shortName>
    </recommendedName>
</protein>